<dbReference type="STRING" id="640635.SAMN04489806_0591"/>
<dbReference type="PANTHER" id="PTHR34406">
    <property type="entry name" value="PROTEIN YCEI"/>
    <property type="match status" value="1"/>
</dbReference>
<dbReference type="AlphaFoldDB" id="A0A1H4JAC7"/>
<keyword evidence="4" id="KW-1185">Reference proteome</keyword>
<gene>
    <name evidence="3" type="ORF">SAMN04489806_0591</name>
</gene>
<name>A0A1H4JAC7_9MICO</name>
<dbReference type="InterPro" id="IPR007372">
    <property type="entry name" value="Lipid/polyisoprenoid-bd_YceI"/>
</dbReference>
<comment type="similarity">
    <text evidence="1">Belongs to the UPF0312 family.</text>
</comment>
<sequence length="191" mass="21024">MRLHRHMTENTLVHPQYVAGTWKLDPTHSKVAFSVKHLMISKVRGTFDVVDATVVTAENPADTTVEATIDVSSVNTNQADRDNHLRTNDFFKVDEFPTMTFRSTSYEVDGDDVTIEGELTLRGVTKPVTLKGEFGGVIVDGYGQTKAALEATTVINRMDFGVNWNAALEAGGFTLGEKVTVELDLQFTLQA</sequence>
<dbReference type="PANTHER" id="PTHR34406:SF1">
    <property type="entry name" value="PROTEIN YCEI"/>
    <property type="match status" value="1"/>
</dbReference>
<dbReference type="EMBL" id="FNRY01000001">
    <property type="protein sequence ID" value="SEB43260.1"/>
    <property type="molecule type" value="Genomic_DNA"/>
</dbReference>
<organism evidence="3 4">
    <name type="scientific">Paramicrobacterium humi</name>
    <dbReference type="NCBI Taxonomy" id="640635"/>
    <lineage>
        <taxon>Bacteria</taxon>
        <taxon>Bacillati</taxon>
        <taxon>Actinomycetota</taxon>
        <taxon>Actinomycetes</taxon>
        <taxon>Micrococcales</taxon>
        <taxon>Microbacteriaceae</taxon>
        <taxon>Paramicrobacterium</taxon>
    </lineage>
</organism>
<dbReference type="InterPro" id="IPR036761">
    <property type="entry name" value="TTHA0802/YceI-like_sf"/>
</dbReference>
<protein>
    <submittedName>
        <fullName evidence="3">Polyisoprenoid-binding protein YceI</fullName>
    </submittedName>
</protein>
<feature type="domain" description="Lipid/polyisoprenoid-binding YceI-like" evidence="2">
    <location>
        <begin position="21"/>
        <end position="188"/>
    </location>
</feature>
<dbReference type="Pfam" id="PF04264">
    <property type="entry name" value="YceI"/>
    <property type="match status" value="1"/>
</dbReference>
<dbReference type="Gene3D" id="2.40.128.110">
    <property type="entry name" value="Lipid/polyisoprenoid-binding, YceI-like"/>
    <property type="match status" value="1"/>
</dbReference>
<accession>A0A1H4JAC7</accession>
<evidence type="ECO:0000256" key="1">
    <source>
        <dbReference type="ARBA" id="ARBA00008812"/>
    </source>
</evidence>
<dbReference type="Proteomes" id="UP000199183">
    <property type="component" value="Unassembled WGS sequence"/>
</dbReference>
<reference evidence="3 4" key="1">
    <citation type="submission" date="2016-10" db="EMBL/GenBank/DDBJ databases">
        <authorList>
            <person name="de Groot N.N."/>
        </authorList>
    </citation>
    <scope>NUCLEOTIDE SEQUENCE [LARGE SCALE GENOMIC DNA]</scope>
    <source>
        <strain evidence="3 4">DSM 21799</strain>
    </source>
</reference>
<dbReference type="SUPFAM" id="SSF101874">
    <property type="entry name" value="YceI-like"/>
    <property type="match status" value="1"/>
</dbReference>
<evidence type="ECO:0000313" key="4">
    <source>
        <dbReference type="Proteomes" id="UP000199183"/>
    </source>
</evidence>
<evidence type="ECO:0000259" key="2">
    <source>
        <dbReference type="SMART" id="SM00867"/>
    </source>
</evidence>
<proteinExistence type="inferred from homology"/>
<dbReference type="SMART" id="SM00867">
    <property type="entry name" value="YceI"/>
    <property type="match status" value="1"/>
</dbReference>
<evidence type="ECO:0000313" key="3">
    <source>
        <dbReference type="EMBL" id="SEB43260.1"/>
    </source>
</evidence>